<accession>A0A6C0ADW4</accession>
<evidence type="ECO:0000313" key="1">
    <source>
        <dbReference type="EMBL" id="QHS77924.1"/>
    </source>
</evidence>
<proteinExistence type="predicted"/>
<name>A0A6C0ADW4_9ZZZZ</name>
<sequence length="57" mass="7386">MKYILLEKLKNYNEIYLFREIEIYKQICFSRETKNYNEIYLYREIKIYKEIYSSRRK</sequence>
<organism evidence="1">
    <name type="scientific">viral metagenome</name>
    <dbReference type="NCBI Taxonomy" id="1070528"/>
    <lineage>
        <taxon>unclassified sequences</taxon>
        <taxon>metagenomes</taxon>
        <taxon>organismal metagenomes</taxon>
    </lineage>
</organism>
<dbReference type="AlphaFoldDB" id="A0A6C0ADW4"/>
<dbReference type="EMBL" id="MN740593">
    <property type="protein sequence ID" value="QHS77924.1"/>
    <property type="molecule type" value="Genomic_DNA"/>
</dbReference>
<reference evidence="1" key="1">
    <citation type="journal article" date="2020" name="Nature">
        <title>Giant virus diversity and host interactions through global metagenomics.</title>
        <authorList>
            <person name="Schulz F."/>
            <person name="Roux S."/>
            <person name="Paez-Espino D."/>
            <person name="Jungbluth S."/>
            <person name="Walsh D.A."/>
            <person name="Denef V.J."/>
            <person name="McMahon K.D."/>
            <person name="Konstantinidis K.T."/>
            <person name="Eloe-Fadrosh E.A."/>
            <person name="Kyrpides N.C."/>
            <person name="Woyke T."/>
        </authorList>
    </citation>
    <scope>NUCLEOTIDE SEQUENCE</scope>
    <source>
        <strain evidence="1">GVMAG-S-1021933-23</strain>
    </source>
</reference>
<protein>
    <submittedName>
        <fullName evidence="1">Uncharacterized protein</fullName>
    </submittedName>
</protein>